<dbReference type="EMBL" id="FOME01000019">
    <property type="protein sequence ID" value="SFF09349.1"/>
    <property type="molecule type" value="Genomic_DNA"/>
</dbReference>
<keyword evidence="3" id="KW-1185">Reference proteome</keyword>
<dbReference type="EMBL" id="FNVB01000002">
    <property type="protein sequence ID" value="SEG18036.1"/>
    <property type="molecule type" value="Genomic_DNA"/>
</dbReference>
<evidence type="ECO:0008006" key="5">
    <source>
        <dbReference type="Google" id="ProtNLM"/>
    </source>
</evidence>
<dbReference type="RefSeq" id="WP_235863868.1">
    <property type="nucleotide sequence ID" value="NZ_FNVB01000002.1"/>
</dbReference>
<evidence type="ECO:0000313" key="3">
    <source>
        <dbReference type="Proteomes" id="UP000199690"/>
    </source>
</evidence>
<evidence type="ECO:0000313" key="4">
    <source>
        <dbReference type="Proteomes" id="UP000236729"/>
    </source>
</evidence>
<gene>
    <name evidence="1" type="ORF">SAMN02982929_01723</name>
    <name evidence="2" type="ORF">SAMN05216506_11919</name>
</gene>
<dbReference type="SMR" id="A0A1H5Y3B3"/>
<name>A0A1H5Y3B3_9PSEU</name>
<accession>A0A1I2FWY7</accession>
<reference evidence="3 4" key="1">
    <citation type="submission" date="2016-10" db="EMBL/GenBank/DDBJ databases">
        <authorList>
            <person name="Varghese N."/>
            <person name="Submissions S."/>
        </authorList>
    </citation>
    <scope>NUCLEOTIDE SEQUENCE [LARGE SCALE GENOMIC DNA]</scope>
    <source>
        <strain evidence="4">ATCC 20501</strain>
        <strain evidence="2 3">CGMCC 4.3529</strain>
    </source>
</reference>
<reference evidence="1" key="2">
    <citation type="submission" date="2016-10" db="EMBL/GenBank/DDBJ databases">
        <authorList>
            <person name="de Groot N.N."/>
        </authorList>
    </citation>
    <scope>NUCLEOTIDE SEQUENCE [LARGE SCALE GENOMIC DNA]</scope>
    <source>
        <strain evidence="1">ATCC 20501</strain>
    </source>
</reference>
<proteinExistence type="predicted"/>
<protein>
    <recommendedName>
        <fullName evidence="5">Zinc-finger</fullName>
    </recommendedName>
</protein>
<evidence type="ECO:0000313" key="2">
    <source>
        <dbReference type="EMBL" id="SFF09349.1"/>
    </source>
</evidence>
<accession>A0A1H5Y3B3</accession>
<evidence type="ECO:0000313" key="1">
    <source>
        <dbReference type="EMBL" id="SEG18036.1"/>
    </source>
</evidence>
<sequence length="77" mass="8544">MIGLQQTERHYWLPAPDPETGVFARHAFHGRRWAGQPVDVAACGAEVAMASPSEMDWRTAPTCMACNEFLKSRQTAP</sequence>
<dbReference type="Proteomes" id="UP000199690">
    <property type="component" value="Unassembled WGS sequence"/>
</dbReference>
<organism evidence="1 4">
    <name type="scientific">Saccharopolyspora kobensis</name>
    <dbReference type="NCBI Taxonomy" id="146035"/>
    <lineage>
        <taxon>Bacteria</taxon>
        <taxon>Bacillati</taxon>
        <taxon>Actinomycetota</taxon>
        <taxon>Actinomycetes</taxon>
        <taxon>Pseudonocardiales</taxon>
        <taxon>Pseudonocardiaceae</taxon>
        <taxon>Saccharopolyspora</taxon>
    </lineage>
</organism>
<dbReference type="Proteomes" id="UP000236729">
    <property type="component" value="Unassembled WGS sequence"/>
</dbReference>
<dbReference type="AlphaFoldDB" id="A0A1H5Y3B3"/>